<comment type="caution">
    <text evidence="11">The sequence shown here is derived from an EMBL/GenBank/DDBJ whole genome shotgun (WGS) entry which is preliminary data.</text>
</comment>
<dbReference type="Proteomes" id="UP000239480">
    <property type="component" value="Unassembled WGS sequence"/>
</dbReference>
<reference evidence="11 12" key="1">
    <citation type="submission" date="2018-03" db="EMBL/GenBank/DDBJ databases">
        <title>Genomic Encyclopedia of Archaeal and Bacterial Type Strains, Phase II (KMG-II): from individual species to whole genera.</title>
        <authorList>
            <person name="Goeker M."/>
        </authorList>
    </citation>
    <scope>NUCLEOTIDE SEQUENCE [LARGE SCALE GENOMIC DNA]</scope>
    <source>
        <strain evidence="11 12">DSM 29328</strain>
    </source>
</reference>
<comment type="catalytic activity">
    <reaction evidence="9 10">
        <text>tRNA(Lys) + L-lysine + ATP = L-lysyl-tRNA(Lys) + AMP + diphosphate</text>
        <dbReference type="Rhea" id="RHEA:20792"/>
        <dbReference type="Rhea" id="RHEA-COMP:9696"/>
        <dbReference type="Rhea" id="RHEA-COMP:9697"/>
        <dbReference type="ChEBI" id="CHEBI:30616"/>
        <dbReference type="ChEBI" id="CHEBI:32551"/>
        <dbReference type="ChEBI" id="CHEBI:33019"/>
        <dbReference type="ChEBI" id="CHEBI:78442"/>
        <dbReference type="ChEBI" id="CHEBI:78529"/>
        <dbReference type="ChEBI" id="CHEBI:456215"/>
        <dbReference type="EC" id="6.1.1.6"/>
    </reaction>
</comment>
<keyword evidence="6 10" id="KW-0067">ATP-binding</keyword>
<proteinExistence type="inferred from homology"/>
<dbReference type="InterPro" id="IPR014729">
    <property type="entry name" value="Rossmann-like_a/b/a_fold"/>
</dbReference>
<feature type="short sequence motif" description="'KMSKS' region" evidence="10">
    <location>
        <begin position="290"/>
        <end position="294"/>
    </location>
</feature>
<dbReference type="GO" id="GO:0004824">
    <property type="term" value="F:lysine-tRNA ligase activity"/>
    <property type="evidence" value="ECO:0007669"/>
    <property type="project" value="UniProtKB-UniRule"/>
</dbReference>
<dbReference type="GO" id="GO:0005524">
    <property type="term" value="F:ATP binding"/>
    <property type="evidence" value="ECO:0007669"/>
    <property type="project" value="UniProtKB-UniRule"/>
</dbReference>
<keyword evidence="8 10" id="KW-0030">Aminoacyl-tRNA synthetase</keyword>
<keyword evidence="5 10" id="KW-0547">Nucleotide-binding</keyword>
<dbReference type="OrthoDB" id="9803151at2"/>
<evidence type="ECO:0000256" key="2">
    <source>
        <dbReference type="ARBA" id="ARBA00005594"/>
    </source>
</evidence>
<dbReference type="GO" id="GO:0005737">
    <property type="term" value="C:cytoplasm"/>
    <property type="evidence" value="ECO:0007669"/>
    <property type="project" value="UniProtKB-SubCell"/>
</dbReference>
<dbReference type="NCBIfam" id="TIGR00467">
    <property type="entry name" value="lysS_arch"/>
    <property type="match status" value="1"/>
</dbReference>
<accession>A0A2T0RPC5</accession>
<dbReference type="GO" id="GO:0000049">
    <property type="term" value="F:tRNA binding"/>
    <property type="evidence" value="ECO:0007669"/>
    <property type="project" value="InterPro"/>
</dbReference>
<dbReference type="NCBIfam" id="NF001968">
    <property type="entry name" value="PRK00750.1-2"/>
    <property type="match status" value="1"/>
</dbReference>
<feature type="short sequence motif" description="'HIGH' region" evidence="10">
    <location>
        <begin position="44"/>
        <end position="52"/>
    </location>
</feature>
<evidence type="ECO:0000256" key="3">
    <source>
        <dbReference type="ARBA" id="ARBA00022490"/>
    </source>
</evidence>
<keyword evidence="3 10" id="KW-0963">Cytoplasm</keyword>
<dbReference type="InterPro" id="IPR008925">
    <property type="entry name" value="aa_tRNA-synth_I_cd-bd_sf"/>
</dbReference>
<gene>
    <name evidence="10" type="primary">lysS</name>
    <name evidence="11" type="ORF">CLV78_10543</name>
</gene>
<dbReference type="AlphaFoldDB" id="A0A2T0RPC5"/>
<sequence>MSEMREAAMTSKAWPFEEARRVLKRYQKAPPEKGYVLFQTGYGPSGLPHIGTFGEVARTTMVRRAFEMMSDIPTRLIAFSDDMDGFRKVPGNLPNQEMLAEHLGLPLTDVPDPFGTHEGFAQHNNARLCAFLDSFGFEYEFASATEYYRSGRFDEMLLVALERFDKIMEIMLPTLGEERRATYSPFLPVSPKTGHVLQVPTLERNVEKGTIVYEEPDGERVEVLVTGGHVKMQWKPDWALRWAALGVDYEMSGKDLIDSVTQSTKICRALGQKPPETLSYELFNDENGQKISKSKGNGLSMEEWLTYAAPESLSYFMYLKPKTAKRLYFDVIPKAVDEYHQQLNAYPGQDLKARLNNPVFHIHGHNVPSSDMVVNFAMLLNLASVAGAEDKDALWGFIKRYAPEASAETHPHLDEAAGFAVRFYNDFVKPAKTFRAPDDKERAALEDLAGRLRAWDGGLDAEELQSVVFAVGKAHEFEPLRDWFKAIYEVLMGASQGPRFGGFIALYGVEETVGLIEKGLAGELLSA</sequence>
<dbReference type="EC" id="6.1.1.6" evidence="10"/>
<dbReference type="Pfam" id="PF01921">
    <property type="entry name" value="tRNA-synt_1f"/>
    <property type="match status" value="1"/>
</dbReference>
<dbReference type="GO" id="GO:0006430">
    <property type="term" value="P:lysyl-tRNA aminoacylation"/>
    <property type="evidence" value="ECO:0007669"/>
    <property type="project" value="UniProtKB-UniRule"/>
</dbReference>
<evidence type="ECO:0000256" key="9">
    <source>
        <dbReference type="ARBA" id="ARBA00048573"/>
    </source>
</evidence>
<evidence type="ECO:0000256" key="6">
    <source>
        <dbReference type="ARBA" id="ARBA00022840"/>
    </source>
</evidence>
<dbReference type="RefSeq" id="WP_106205311.1">
    <property type="nucleotide sequence ID" value="NZ_PVTD01000005.1"/>
</dbReference>
<evidence type="ECO:0000256" key="1">
    <source>
        <dbReference type="ARBA" id="ARBA00004496"/>
    </source>
</evidence>
<evidence type="ECO:0000256" key="4">
    <source>
        <dbReference type="ARBA" id="ARBA00022598"/>
    </source>
</evidence>
<dbReference type="Gene3D" id="3.40.50.620">
    <property type="entry name" value="HUPs"/>
    <property type="match status" value="2"/>
</dbReference>
<dbReference type="PANTHER" id="PTHR37940">
    <property type="entry name" value="LYSINE--TRNA LIGASE"/>
    <property type="match status" value="1"/>
</dbReference>
<comment type="similarity">
    <text evidence="2 10">Belongs to the class-I aminoacyl-tRNA synthetase family.</text>
</comment>
<keyword evidence="12" id="KW-1185">Reference proteome</keyword>
<dbReference type="SUPFAM" id="SSF48163">
    <property type="entry name" value="An anticodon-binding domain of class I aminoacyl-tRNA synthetases"/>
    <property type="match status" value="1"/>
</dbReference>
<evidence type="ECO:0000256" key="5">
    <source>
        <dbReference type="ARBA" id="ARBA00022741"/>
    </source>
</evidence>
<evidence type="ECO:0000313" key="11">
    <source>
        <dbReference type="EMBL" id="PRY22991.1"/>
    </source>
</evidence>
<evidence type="ECO:0000313" key="12">
    <source>
        <dbReference type="Proteomes" id="UP000239480"/>
    </source>
</evidence>
<evidence type="ECO:0000256" key="10">
    <source>
        <dbReference type="HAMAP-Rule" id="MF_00177"/>
    </source>
</evidence>
<dbReference type="PANTHER" id="PTHR37940:SF1">
    <property type="entry name" value="LYSINE--TRNA LIGASE"/>
    <property type="match status" value="1"/>
</dbReference>
<protein>
    <recommendedName>
        <fullName evidence="10">Lysine--tRNA ligase</fullName>
        <ecNumber evidence="10">6.1.1.6</ecNumber>
    </recommendedName>
    <alternativeName>
        <fullName evidence="10">Lysyl-tRNA synthetase</fullName>
        <shortName evidence="10">LysRS</shortName>
    </alternativeName>
</protein>
<dbReference type="InterPro" id="IPR002904">
    <property type="entry name" value="Lys-tRNA-ligase"/>
</dbReference>
<name>A0A2T0RPC5_9RHOB</name>
<keyword evidence="4 10" id="KW-0436">Ligase</keyword>
<evidence type="ECO:0000256" key="8">
    <source>
        <dbReference type="ARBA" id="ARBA00023146"/>
    </source>
</evidence>
<keyword evidence="7 10" id="KW-0648">Protein biosynthesis</keyword>
<dbReference type="InterPro" id="IPR020751">
    <property type="entry name" value="aa-tRNA-synth_I_codon-bd_sub2"/>
</dbReference>
<evidence type="ECO:0000256" key="7">
    <source>
        <dbReference type="ARBA" id="ARBA00022917"/>
    </source>
</evidence>
<comment type="subcellular location">
    <subcellularLocation>
        <location evidence="1 10">Cytoplasm</location>
    </subcellularLocation>
</comment>
<feature type="binding site" evidence="10">
    <location>
        <position position="293"/>
    </location>
    <ligand>
        <name>ATP</name>
        <dbReference type="ChEBI" id="CHEBI:30616"/>
    </ligand>
</feature>
<dbReference type="HAMAP" id="MF_00177">
    <property type="entry name" value="Lys_tRNA_synth_class1"/>
    <property type="match status" value="1"/>
</dbReference>
<dbReference type="SUPFAM" id="SSF52374">
    <property type="entry name" value="Nucleotidylyl transferase"/>
    <property type="match status" value="1"/>
</dbReference>
<dbReference type="PROSITE" id="PS00178">
    <property type="entry name" value="AA_TRNA_LIGASE_I"/>
    <property type="match status" value="1"/>
</dbReference>
<dbReference type="Gene3D" id="1.10.10.350">
    <property type="match status" value="1"/>
</dbReference>
<dbReference type="InterPro" id="IPR001412">
    <property type="entry name" value="aa-tRNA-synth_I_CS"/>
</dbReference>
<organism evidence="11 12">
    <name type="scientific">Aliiruegeria haliotis</name>
    <dbReference type="NCBI Taxonomy" id="1280846"/>
    <lineage>
        <taxon>Bacteria</taxon>
        <taxon>Pseudomonadati</taxon>
        <taxon>Pseudomonadota</taxon>
        <taxon>Alphaproteobacteria</taxon>
        <taxon>Rhodobacterales</taxon>
        <taxon>Roseobacteraceae</taxon>
        <taxon>Aliiruegeria</taxon>
    </lineage>
</organism>
<dbReference type="EMBL" id="PVTD01000005">
    <property type="protein sequence ID" value="PRY22991.1"/>
    <property type="molecule type" value="Genomic_DNA"/>
</dbReference>